<dbReference type="Proteomes" id="UP000464787">
    <property type="component" value="Chromosome"/>
</dbReference>
<accession>A0A857J4R7</accession>
<dbReference type="RefSeq" id="WP_160552194.1">
    <property type="nucleotide sequence ID" value="NZ_CP047650.1"/>
</dbReference>
<reference evidence="10 11" key="1">
    <citation type="submission" date="2020-01" db="EMBL/GenBank/DDBJ databases">
        <title>Genome sequencing of strain KACC 21265.</title>
        <authorList>
            <person name="Heo J."/>
            <person name="Kim S.-J."/>
            <person name="Kim J.-S."/>
            <person name="Hong S.-B."/>
            <person name="Kwon S.-W."/>
        </authorList>
    </citation>
    <scope>NUCLEOTIDE SEQUENCE [LARGE SCALE GENOMIC DNA]</scope>
    <source>
        <strain evidence="10 11">KACC 21265</strain>
    </source>
</reference>
<dbReference type="PANTHER" id="PTHR35891">
    <property type="entry name" value="THIOL:DISULFIDE INTERCHANGE PROTEIN DSBA"/>
    <property type="match status" value="1"/>
</dbReference>
<evidence type="ECO:0000256" key="5">
    <source>
        <dbReference type="ARBA" id="ARBA00023157"/>
    </source>
</evidence>
<organism evidence="10 11">
    <name type="scientific">Xylophilus rhododendri</name>
    <dbReference type="NCBI Taxonomy" id="2697032"/>
    <lineage>
        <taxon>Bacteria</taxon>
        <taxon>Pseudomonadati</taxon>
        <taxon>Pseudomonadota</taxon>
        <taxon>Betaproteobacteria</taxon>
        <taxon>Burkholderiales</taxon>
        <taxon>Xylophilus</taxon>
    </lineage>
</organism>
<sequence length="226" mass="24950">MDLFSHLDRRQFTGTTAALIGAAAMPGLLLPQAASAQSAAPQADKDYAVLKQPAPVDAPAGKIEVVEFFWYSCPHCNAFEPAFERWAKAVPSDVVVHRVPVSFRDDFLPQQKLYYTLEAMGKVEQLHVKVFNAIHVERQQISRDAAIIDWAAKQGLDKAKFTETFNSFSVNSKANRAKLLQDQYKVEGVPALGIAGRYYTDGQMAGSMDRALQVTDFLIAKTRKGA</sequence>
<dbReference type="CDD" id="cd03019">
    <property type="entry name" value="DsbA_DsbA"/>
    <property type="match status" value="1"/>
</dbReference>
<dbReference type="PANTHER" id="PTHR35891:SF3">
    <property type="entry name" value="THIOL:DISULFIDE INTERCHANGE PROTEIN DSBL"/>
    <property type="match status" value="1"/>
</dbReference>
<dbReference type="InterPro" id="IPR001853">
    <property type="entry name" value="DSBA-like_thioredoxin_dom"/>
</dbReference>
<keyword evidence="6" id="KW-0676">Redox-active center</keyword>
<dbReference type="SUPFAM" id="SSF52833">
    <property type="entry name" value="Thioredoxin-like"/>
    <property type="match status" value="1"/>
</dbReference>
<proteinExistence type="inferred from homology"/>
<dbReference type="PROSITE" id="PS51318">
    <property type="entry name" value="TAT"/>
    <property type="match status" value="1"/>
</dbReference>
<dbReference type="Gene3D" id="3.40.30.10">
    <property type="entry name" value="Glutaredoxin"/>
    <property type="match status" value="1"/>
</dbReference>
<evidence type="ECO:0000256" key="3">
    <source>
        <dbReference type="ARBA" id="ARBA00022729"/>
    </source>
</evidence>
<dbReference type="InterPro" id="IPR036249">
    <property type="entry name" value="Thioredoxin-like_sf"/>
</dbReference>
<keyword evidence="11" id="KW-1185">Reference proteome</keyword>
<keyword evidence="3" id="KW-0732">Signal</keyword>
<dbReference type="AlphaFoldDB" id="A0A857J4R7"/>
<dbReference type="InterPro" id="IPR013766">
    <property type="entry name" value="Thioredoxin_domain"/>
</dbReference>
<keyword evidence="4 7" id="KW-0574">Periplasm</keyword>
<evidence type="ECO:0000313" key="11">
    <source>
        <dbReference type="Proteomes" id="UP000464787"/>
    </source>
</evidence>
<feature type="disulfide bond" description="Redox-active" evidence="8">
    <location>
        <begin position="73"/>
        <end position="76"/>
    </location>
</feature>
<keyword evidence="5 7" id="KW-1015">Disulfide bond</keyword>
<evidence type="ECO:0000256" key="1">
    <source>
        <dbReference type="ARBA" id="ARBA00004418"/>
    </source>
</evidence>
<evidence type="ECO:0000256" key="2">
    <source>
        <dbReference type="ARBA" id="ARBA00005791"/>
    </source>
</evidence>
<dbReference type="Pfam" id="PF01323">
    <property type="entry name" value="DSBA"/>
    <property type="match status" value="1"/>
</dbReference>
<dbReference type="KEGG" id="xyk:GT347_12135"/>
<dbReference type="InterPro" id="IPR050824">
    <property type="entry name" value="Thiol_disulfide_DsbA"/>
</dbReference>
<gene>
    <name evidence="10" type="ORF">GT347_12135</name>
</gene>
<protein>
    <recommendedName>
        <fullName evidence="7">Thiol:disulfide interchange protein</fullName>
    </recommendedName>
</protein>
<comment type="subcellular location">
    <subcellularLocation>
        <location evidence="1 7">Periplasm</location>
    </subcellularLocation>
</comment>
<dbReference type="PIRSF" id="PIRSF001488">
    <property type="entry name" value="Tdi_protein"/>
    <property type="match status" value="1"/>
</dbReference>
<evidence type="ECO:0000256" key="7">
    <source>
        <dbReference type="PIRNR" id="PIRNR001488"/>
    </source>
</evidence>
<dbReference type="EMBL" id="CP047650">
    <property type="protein sequence ID" value="QHI98677.1"/>
    <property type="molecule type" value="Genomic_DNA"/>
</dbReference>
<evidence type="ECO:0000259" key="9">
    <source>
        <dbReference type="PROSITE" id="PS51352"/>
    </source>
</evidence>
<evidence type="ECO:0000256" key="4">
    <source>
        <dbReference type="ARBA" id="ARBA00022764"/>
    </source>
</evidence>
<evidence type="ECO:0000256" key="8">
    <source>
        <dbReference type="PIRSR" id="PIRSR001488-1"/>
    </source>
</evidence>
<dbReference type="InterPro" id="IPR023205">
    <property type="entry name" value="DsbA/DsbL"/>
</dbReference>
<dbReference type="GO" id="GO:0016491">
    <property type="term" value="F:oxidoreductase activity"/>
    <property type="evidence" value="ECO:0007669"/>
    <property type="project" value="InterPro"/>
</dbReference>
<evidence type="ECO:0000256" key="6">
    <source>
        <dbReference type="ARBA" id="ARBA00023284"/>
    </source>
</evidence>
<dbReference type="PROSITE" id="PS51352">
    <property type="entry name" value="THIOREDOXIN_2"/>
    <property type="match status" value="1"/>
</dbReference>
<name>A0A857J4R7_9BURK</name>
<dbReference type="InterPro" id="IPR006311">
    <property type="entry name" value="TAT_signal"/>
</dbReference>
<comment type="similarity">
    <text evidence="2">Belongs to the thioredoxin family. DsbA subfamily.</text>
</comment>
<feature type="domain" description="Thioredoxin" evidence="9">
    <location>
        <begin position="28"/>
        <end position="220"/>
    </location>
</feature>
<dbReference type="GO" id="GO:0042597">
    <property type="term" value="C:periplasmic space"/>
    <property type="evidence" value="ECO:0007669"/>
    <property type="project" value="UniProtKB-SubCell"/>
</dbReference>
<evidence type="ECO:0000313" key="10">
    <source>
        <dbReference type="EMBL" id="QHI98677.1"/>
    </source>
</evidence>